<sequence length="1701" mass="181739">MAKSTSSAGKRAPPKGSKKTAAVKPAAISKKKTTTTKSAVPAVASTGLTHVSSITYKDLKVGTQVMAAVQDISAEALTLDLPFNKMGIVKGVSNMVDEGDISKHIKQAGVTLKSYKPQHRFRRGQLVTAAVVANDGSGREGSVQLSLLPSVLNAGLNSKNLRPRMWLPASVLTEEAHGYVLSFGIEGVTGFLKKSELPAQKDGVEAIKGDNPQLEVSVKDNDAPAPEQMKLGTLVYVRVLDKDPSKKTSLQCSAKAGNVEEEDRIGNSTSSAVKMNLLKVGTPVEAKVSHICIPIQPGAPKKKASKKSAGIQVEFMGPLKGVIHQYHLLHPILSETEMTMSTNLKVGQSLSARVLAVLADPSSHASAVYLTLLPNLIGWKSVQSQVEPGSTIEAARVIDVIPKDCTRFVGGGNLMVAHATRCSLPYRQPGAVGKKTDVRALGSNLLEMSIQVSAEEKVLAASVVNLQQVAVGMVFDKAVIEHFDNEKGLIVSLSDFVTGRVPKEQCTDQGNQRKLPKRYTKEKAEVRVRVLNVDPVRRQVTLTAKKSLVGRPDSDEEPPRALTRNADAAVGDILVGYVSKILDHGGCIVKFFGEAFGLLPIVSEGCAHEGALVRVRVVSKNDSPEGTRLRLQHVSGMEDTVMGEITKVGDVLDVEAVEGPAKCSGGRQGVKIRCVGGVDVMVPVMQLADDPDMAVAVMERVEKKQDLQDFPLPRVLVTAVLNDGTTEGTCKPVLVEDEKYRELLGISKEEIPAKIKVGEGLVGFVSNVTTFGAFVRVGGVSGLVPKPKLAEGFVEEVSEAVEVGQTVTTAVVASVDAERNMFKMDMQPRAVAGVAELGAREELRAKSKLLLEAWLGGEKLPKRSEVIEAKVDKKKPYGWMLELTKFGDAAGLLLKMGADDVETGSSLKVKVVDVDVVRSVVYACKFDEDAHTTRKRNRSEGGSEVEAKVMSTRAGYSTVMTGSGEVLLVASGTKSLGVEDTVKVRSSSEAGVGVLVHESPKAKKARRSAGEGGSFAADVSVVEDVEELVEGKELSMEVVGHSPTRVILVAAPNIRATMHVAHCRPGAEGKLVKEYPVGSVVPVRVVGSSRIAAFSATGVSQWNISVRDPKSDKEACKLYKWNASSLCAAPLVGCAVSAVNDDEMFITVDIPGVEMSSHTQLEAGKLGSMTKAQKAKFFRQHLGDHDTANSYCKVMVGKLRAVDLPKPVEEYKLGHVLSKEEVKAFEVVTKKKVELTAVEEVKEGSIVTTARVSSNKSAAIQRILELPGGHKGRIHATMACDDWRANPLSPLTPGMLAPAVRVISLGSGRTPTELCLKSISRAHVKALPKGAKDLKEGGKISGYVASVSSSGLFVALSPWLTGRVLLGNVAEHPVTPEEAGKLYPVGTAVRDISITSVDVTKNQVGLAIVNKDKSQISEVEEGAIMYGQVSRKDKEGKGLFVRISGTGGRHGYCSAKDLFDGKGDAKALKAAVGSYKVVGTKVRCRILSVKDDGKIDIGLAKKYFPEDDAVAEEVEEEEEDSDDEDVEMEEEIPEASDAPSPSVEVSEEEEEDDDAVEDVSEEGEDEGEVGQFGFAEAEKFAEEEEYDEDDDAEEKYGDAAATLSPVVGVCVTVVVDAESFRIVSFMLAALGRGLSGLAGSIANSRGGVRGSPLTLCRGSLAPPIVRFQQQRFATWQPGQRGTRRMRFSRMGTTLVPSLWKW</sequence>
<dbReference type="PANTHER" id="PTHR23270:SF10">
    <property type="entry name" value="PROTEIN RRP5 HOMOLOG"/>
    <property type="match status" value="1"/>
</dbReference>
<dbReference type="OrthoDB" id="412781at2759"/>
<organism evidence="3 4">
    <name type="scientific">Perkinsus olseni</name>
    <name type="common">Perkinsus atlanticus</name>
    <dbReference type="NCBI Taxonomy" id="32597"/>
    <lineage>
        <taxon>Eukaryota</taxon>
        <taxon>Sar</taxon>
        <taxon>Alveolata</taxon>
        <taxon>Perkinsozoa</taxon>
        <taxon>Perkinsea</taxon>
        <taxon>Perkinsida</taxon>
        <taxon>Perkinsidae</taxon>
        <taxon>Perkinsus</taxon>
    </lineage>
</organism>
<feature type="compositionally biased region" description="Acidic residues" evidence="1">
    <location>
        <begin position="1508"/>
        <end position="1534"/>
    </location>
</feature>
<dbReference type="PROSITE" id="PS50126">
    <property type="entry name" value="S1"/>
    <property type="match status" value="6"/>
</dbReference>
<feature type="domain" description="S1 motif" evidence="2">
    <location>
        <begin position="62"/>
        <end position="148"/>
    </location>
</feature>
<feature type="region of interest" description="Disordered" evidence="1">
    <location>
        <begin position="1508"/>
        <end position="1574"/>
    </location>
</feature>
<feature type="domain" description="S1 motif" evidence="2">
    <location>
        <begin position="1337"/>
        <end position="1409"/>
    </location>
</feature>
<gene>
    <name evidence="3" type="ORF">FOZ61_009482</name>
</gene>
<feature type="domain" description="S1 motif" evidence="2">
    <location>
        <begin position="571"/>
        <end position="634"/>
    </location>
</feature>
<protein>
    <recommendedName>
        <fullName evidence="2">S1 motif domain-containing protein</fullName>
    </recommendedName>
</protein>
<feature type="domain" description="S1 motif" evidence="2">
    <location>
        <begin position="472"/>
        <end position="545"/>
    </location>
</feature>
<comment type="caution">
    <text evidence="3">The sequence shown here is derived from an EMBL/GenBank/DDBJ whole genome shotgun (WGS) entry which is preliminary data.</text>
</comment>
<evidence type="ECO:0000313" key="4">
    <source>
        <dbReference type="Proteomes" id="UP000570595"/>
    </source>
</evidence>
<feature type="domain" description="S1 motif" evidence="2">
    <location>
        <begin position="1422"/>
        <end position="1502"/>
    </location>
</feature>
<dbReference type="GO" id="GO:0006364">
    <property type="term" value="P:rRNA processing"/>
    <property type="evidence" value="ECO:0007669"/>
    <property type="project" value="InterPro"/>
</dbReference>
<feature type="compositionally biased region" description="Low complexity" evidence="1">
    <location>
        <begin position="1535"/>
        <end position="1544"/>
    </location>
</feature>
<dbReference type="Gene3D" id="2.40.50.140">
    <property type="entry name" value="Nucleic acid-binding proteins"/>
    <property type="match status" value="5"/>
</dbReference>
<dbReference type="PANTHER" id="PTHR23270">
    <property type="entry name" value="PROGRAMMED CELL DEATH PROTEIN 11 PRE-RRNA PROCESSING PROTEIN RRP5"/>
    <property type="match status" value="1"/>
</dbReference>
<feature type="region of interest" description="Disordered" evidence="1">
    <location>
        <begin position="1"/>
        <end position="38"/>
    </location>
</feature>
<dbReference type="InterPro" id="IPR003029">
    <property type="entry name" value="S1_domain"/>
</dbReference>
<dbReference type="EMBL" id="JABAHT010000697">
    <property type="protein sequence ID" value="KAF4652674.1"/>
    <property type="molecule type" value="Genomic_DNA"/>
</dbReference>
<dbReference type="Proteomes" id="UP000570595">
    <property type="component" value="Unassembled WGS sequence"/>
</dbReference>
<dbReference type="GO" id="GO:0003723">
    <property type="term" value="F:RNA binding"/>
    <property type="evidence" value="ECO:0007669"/>
    <property type="project" value="TreeGrafter"/>
</dbReference>
<dbReference type="InterPro" id="IPR012340">
    <property type="entry name" value="NA-bd_OB-fold"/>
</dbReference>
<proteinExistence type="predicted"/>
<accession>A0A7J6L0H1</accession>
<dbReference type="InterPro" id="IPR045209">
    <property type="entry name" value="Rrp5"/>
</dbReference>
<evidence type="ECO:0000256" key="1">
    <source>
        <dbReference type="SAM" id="MobiDB-lite"/>
    </source>
</evidence>
<dbReference type="GO" id="GO:0032040">
    <property type="term" value="C:small-subunit processome"/>
    <property type="evidence" value="ECO:0007669"/>
    <property type="project" value="TreeGrafter"/>
</dbReference>
<dbReference type="SUPFAM" id="SSF50249">
    <property type="entry name" value="Nucleic acid-binding proteins"/>
    <property type="match status" value="3"/>
</dbReference>
<evidence type="ECO:0000259" key="2">
    <source>
        <dbReference type="PROSITE" id="PS50126"/>
    </source>
</evidence>
<name>A0A7J6L0H1_PEROL</name>
<dbReference type="SMART" id="SM00316">
    <property type="entry name" value="S1"/>
    <property type="match status" value="10"/>
</dbReference>
<feature type="compositionally biased region" description="Acidic residues" evidence="1">
    <location>
        <begin position="1545"/>
        <end position="1568"/>
    </location>
</feature>
<feature type="domain" description="S1 motif" evidence="2">
    <location>
        <begin position="758"/>
        <end position="827"/>
    </location>
</feature>
<evidence type="ECO:0000313" key="3">
    <source>
        <dbReference type="EMBL" id="KAF4652674.1"/>
    </source>
</evidence>
<dbReference type="Pfam" id="PF00575">
    <property type="entry name" value="S1"/>
    <property type="match status" value="1"/>
</dbReference>
<reference evidence="3 4" key="1">
    <citation type="submission" date="2020-04" db="EMBL/GenBank/DDBJ databases">
        <title>Perkinsus olseni comparative genomics.</title>
        <authorList>
            <person name="Bogema D.R."/>
        </authorList>
    </citation>
    <scope>NUCLEOTIDE SEQUENCE [LARGE SCALE GENOMIC DNA]</scope>
    <source>
        <strain evidence="3">ATCC PRA-179</strain>
    </source>
</reference>